<organism evidence="1 2">
    <name type="scientific">Salinisphaera dokdonensis CL-ES53</name>
    <dbReference type="NCBI Taxonomy" id="1304272"/>
    <lineage>
        <taxon>Bacteria</taxon>
        <taxon>Pseudomonadati</taxon>
        <taxon>Pseudomonadota</taxon>
        <taxon>Gammaproteobacteria</taxon>
        <taxon>Salinisphaerales</taxon>
        <taxon>Salinisphaeraceae</taxon>
        <taxon>Salinisphaera</taxon>
    </lineage>
</organism>
<comment type="caution">
    <text evidence="1">The sequence shown here is derived from an EMBL/GenBank/DDBJ whole genome shotgun (WGS) entry which is preliminary data.</text>
</comment>
<dbReference type="Pfam" id="PF11197">
    <property type="entry name" value="DUF2835"/>
    <property type="match status" value="1"/>
</dbReference>
<sequence>MPCIDLIIELSAAQCHAHYAGSVEQIHARSVDGRRVLLPAQALRRVVTRDGVHGIYRLTYGADGRFESLRRIADTPSH</sequence>
<name>A0ABV2AXJ6_9GAMM</name>
<dbReference type="EMBL" id="APND01000001">
    <property type="protein sequence ID" value="MES1928375.1"/>
    <property type="molecule type" value="Genomic_DNA"/>
</dbReference>
<reference evidence="1 2" key="1">
    <citation type="submission" date="2013-03" db="EMBL/GenBank/DDBJ databases">
        <title>Salinisphaera dokdonensis CL-ES53 Genome Sequencing.</title>
        <authorList>
            <person name="Li C."/>
            <person name="Lai Q."/>
            <person name="Shao Z."/>
        </authorList>
    </citation>
    <scope>NUCLEOTIDE SEQUENCE [LARGE SCALE GENOMIC DNA]</scope>
    <source>
        <strain evidence="1 2">CL-ES53</strain>
    </source>
</reference>
<evidence type="ECO:0000313" key="1">
    <source>
        <dbReference type="EMBL" id="MES1928375.1"/>
    </source>
</evidence>
<protein>
    <recommendedName>
        <fullName evidence="3">DUF2835 family protein</fullName>
    </recommendedName>
</protein>
<dbReference type="Proteomes" id="UP001460888">
    <property type="component" value="Unassembled WGS sequence"/>
</dbReference>
<keyword evidence="2" id="KW-1185">Reference proteome</keyword>
<evidence type="ECO:0008006" key="3">
    <source>
        <dbReference type="Google" id="ProtNLM"/>
    </source>
</evidence>
<dbReference type="InterPro" id="IPR021363">
    <property type="entry name" value="DUF2835"/>
</dbReference>
<dbReference type="RefSeq" id="WP_353109411.1">
    <property type="nucleotide sequence ID" value="NZ_APND01000001.1"/>
</dbReference>
<proteinExistence type="predicted"/>
<accession>A0ABV2AXJ6</accession>
<evidence type="ECO:0000313" key="2">
    <source>
        <dbReference type="Proteomes" id="UP001460888"/>
    </source>
</evidence>
<gene>
    <name evidence="1" type="ORF">SADO_03930</name>
</gene>